<organism evidence="2 3">
    <name type="scientific">Bacteroides reticulotermitis</name>
    <dbReference type="NCBI Taxonomy" id="1133319"/>
    <lineage>
        <taxon>Bacteria</taxon>
        <taxon>Pseudomonadati</taxon>
        <taxon>Bacteroidota</taxon>
        <taxon>Bacteroidia</taxon>
        <taxon>Bacteroidales</taxon>
        <taxon>Bacteroidaceae</taxon>
        <taxon>Bacteroides</taxon>
    </lineage>
</organism>
<comment type="caution">
    <text evidence="2">The sequence shown here is derived from an EMBL/GenBank/DDBJ whole genome shotgun (WGS) entry which is preliminary data.</text>
</comment>
<dbReference type="Proteomes" id="UP000560658">
    <property type="component" value="Unassembled WGS sequence"/>
</dbReference>
<keyword evidence="1" id="KW-1133">Transmembrane helix</keyword>
<evidence type="ECO:0000313" key="3">
    <source>
        <dbReference type="Proteomes" id="UP000560658"/>
    </source>
</evidence>
<accession>A0A840D9S4</accession>
<evidence type="ECO:0000313" key="2">
    <source>
        <dbReference type="EMBL" id="MBB4045365.1"/>
    </source>
</evidence>
<protein>
    <submittedName>
        <fullName evidence="2">Uncharacterized protein</fullName>
    </submittedName>
</protein>
<name>A0A840D9S4_9BACE</name>
<keyword evidence="3" id="KW-1185">Reference proteome</keyword>
<keyword evidence="1" id="KW-0812">Transmembrane</keyword>
<feature type="transmembrane region" description="Helical" evidence="1">
    <location>
        <begin position="7"/>
        <end position="22"/>
    </location>
</feature>
<gene>
    <name evidence="2" type="ORF">GGR06_003177</name>
</gene>
<sequence length="59" mass="6826">MKHINNIAVYATLIFAVKKMFFDNYIDLGIVDKHYGIVFFILLLVLIGCKTFNKMKNGK</sequence>
<dbReference type="EMBL" id="JACIER010000014">
    <property type="protein sequence ID" value="MBB4045365.1"/>
    <property type="molecule type" value="Genomic_DNA"/>
</dbReference>
<feature type="transmembrane region" description="Helical" evidence="1">
    <location>
        <begin position="34"/>
        <end position="53"/>
    </location>
</feature>
<dbReference type="AlphaFoldDB" id="A0A840D9S4"/>
<proteinExistence type="predicted"/>
<evidence type="ECO:0000256" key="1">
    <source>
        <dbReference type="SAM" id="Phobius"/>
    </source>
</evidence>
<keyword evidence="1" id="KW-0472">Membrane</keyword>
<reference evidence="2" key="1">
    <citation type="submission" date="2020-08" db="EMBL/GenBank/DDBJ databases">
        <title>Genomic Encyclopedia of Type Strains, Phase IV (KMG-IV): sequencing the most valuable type-strain genomes for metagenomic binning, comparative biology and taxonomic classification.</title>
        <authorList>
            <person name="Goeker M."/>
        </authorList>
    </citation>
    <scope>NUCLEOTIDE SEQUENCE [LARGE SCALE GENOMIC DNA]</scope>
    <source>
        <strain evidence="2">DSM 105720</strain>
    </source>
</reference>